<dbReference type="GO" id="GO:0004860">
    <property type="term" value="F:protein kinase inhibitor activity"/>
    <property type="evidence" value="ECO:0007669"/>
    <property type="project" value="UniProtKB-KW"/>
</dbReference>
<keyword evidence="2" id="KW-1185">Reference proteome</keyword>
<dbReference type="EMBL" id="CP146612">
    <property type="protein sequence ID" value="WWX25123.1"/>
    <property type="molecule type" value="Genomic_DNA"/>
</dbReference>
<keyword evidence="1" id="KW-0649">Protein kinase inhibitor</keyword>
<reference evidence="1 2" key="1">
    <citation type="submission" date="2024-03" db="EMBL/GenBank/DDBJ databases">
        <title>A Dehalogenimonas Isolated from Estuarine Sediments Dihaloeliminates Chlorinated Alkanes.</title>
        <authorList>
            <person name="Yang Y."/>
            <person name="Wang H."/>
        </authorList>
    </citation>
    <scope>NUCLEOTIDE SEQUENCE [LARGE SCALE GENOMIC DNA]</scope>
    <source>
        <strain evidence="1 2">W</strain>
    </source>
</reference>
<dbReference type="PANTHER" id="PTHR30289:SF1">
    <property type="entry name" value="PEBP (PHOSPHATIDYLETHANOLAMINE-BINDING PROTEIN) FAMILY PROTEIN"/>
    <property type="match status" value="1"/>
</dbReference>
<dbReference type="Pfam" id="PF01161">
    <property type="entry name" value="PBP"/>
    <property type="match status" value="1"/>
</dbReference>
<dbReference type="RefSeq" id="WP_338737263.1">
    <property type="nucleotide sequence ID" value="NZ_CP146612.1"/>
</dbReference>
<dbReference type="PANTHER" id="PTHR30289">
    <property type="entry name" value="UNCHARACTERIZED PROTEIN YBCL-RELATED"/>
    <property type="match status" value="1"/>
</dbReference>
<accession>A0ABZ2J486</accession>
<protein>
    <submittedName>
        <fullName evidence="1">YbhB/YbcL family Raf kinase inhibitor-like protein</fullName>
    </submittedName>
</protein>
<dbReference type="Gene3D" id="3.90.280.10">
    <property type="entry name" value="PEBP-like"/>
    <property type="match status" value="1"/>
</dbReference>
<dbReference type="GO" id="GO:0006508">
    <property type="term" value="P:proteolysis"/>
    <property type="evidence" value="ECO:0007669"/>
    <property type="project" value="UniProtKB-KW"/>
</dbReference>
<gene>
    <name evidence="1" type="ORF">V8247_07635</name>
</gene>
<organism evidence="1 2">
    <name type="scientific">Candidatus Dehalogenimonas loeffleri</name>
    <dbReference type="NCBI Taxonomy" id="3127115"/>
    <lineage>
        <taxon>Bacteria</taxon>
        <taxon>Bacillati</taxon>
        <taxon>Chloroflexota</taxon>
        <taxon>Dehalococcoidia</taxon>
        <taxon>Dehalococcoidales</taxon>
        <taxon>Dehalococcoidaceae</taxon>
        <taxon>Dehalogenimonas</taxon>
    </lineage>
</organism>
<dbReference type="InterPro" id="IPR005247">
    <property type="entry name" value="YbhB_YbcL/LppC-like"/>
</dbReference>
<evidence type="ECO:0000313" key="2">
    <source>
        <dbReference type="Proteomes" id="UP001375370"/>
    </source>
</evidence>
<dbReference type="InterPro" id="IPR008914">
    <property type="entry name" value="PEBP"/>
</dbReference>
<dbReference type="Proteomes" id="UP001375370">
    <property type="component" value="Chromosome"/>
</dbReference>
<evidence type="ECO:0000313" key="1">
    <source>
        <dbReference type="EMBL" id="WWX25123.1"/>
    </source>
</evidence>
<name>A0ABZ2J486_9CHLR</name>
<dbReference type="NCBIfam" id="TIGR00481">
    <property type="entry name" value="YbhB/YbcL family Raf kinase inhibitor-like protein"/>
    <property type="match status" value="1"/>
</dbReference>
<proteinExistence type="predicted"/>
<dbReference type="InterPro" id="IPR036610">
    <property type="entry name" value="PEBP-like_sf"/>
</dbReference>
<keyword evidence="1" id="KW-0645">Protease</keyword>
<keyword evidence="1" id="KW-0378">Hydrolase</keyword>
<dbReference type="CDD" id="cd00865">
    <property type="entry name" value="PEBP_bact_arch"/>
    <property type="match status" value="1"/>
</dbReference>
<sequence>MKLIIDGIGDGATIPDRYTCNGPGFSPEISWEQIPVDAVSLALVMEDPDAPRGTFTHWTVWRIPADTRRLQANLARKAELPTGIRQGVNSGGTFGFYPSCPPPGPAHRYVYKLLALDYMPYLPAGSGREQFDQSITGHVLAEACVTGLYSR</sequence>
<dbReference type="SUPFAM" id="SSF49777">
    <property type="entry name" value="PEBP-like"/>
    <property type="match status" value="1"/>
</dbReference>
<dbReference type="GO" id="GO:0008233">
    <property type="term" value="F:peptidase activity"/>
    <property type="evidence" value="ECO:0007669"/>
    <property type="project" value="UniProtKB-KW"/>
</dbReference>